<dbReference type="OrthoDB" id="6732588at2759"/>
<dbReference type="Proteomes" id="UP001152888">
    <property type="component" value="Unassembled WGS sequence"/>
</dbReference>
<reference evidence="9" key="1">
    <citation type="submission" date="2022-03" db="EMBL/GenBank/DDBJ databases">
        <authorList>
            <person name="Sayadi A."/>
        </authorList>
    </citation>
    <scope>NUCLEOTIDE SEQUENCE</scope>
</reference>
<comment type="subcellular location">
    <subcellularLocation>
        <location evidence="1">Cell membrane</location>
        <topology evidence="1">Multi-pass membrane protein</topology>
    </subcellularLocation>
</comment>
<keyword evidence="3 8" id="KW-0812">Transmembrane</keyword>
<evidence type="ECO:0000256" key="3">
    <source>
        <dbReference type="ARBA" id="ARBA00022692"/>
    </source>
</evidence>
<comment type="caution">
    <text evidence="9">The sequence shown here is derived from an EMBL/GenBank/DDBJ whole genome shotgun (WGS) entry which is preliminary data.</text>
</comment>
<keyword evidence="4 8" id="KW-1133">Transmembrane helix</keyword>
<accession>A0A9P0P079</accession>
<organism evidence="9 10">
    <name type="scientific">Acanthoscelides obtectus</name>
    <name type="common">Bean weevil</name>
    <name type="synonym">Bruchus obtectus</name>
    <dbReference type="NCBI Taxonomy" id="200917"/>
    <lineage>
        <taxon>Eukaryota</taxon>
        <taxon>Metazoa</taxon>
        <taxon>Ecdysozoa</taxon>
        <taxon>Arthropoda</taxon>
        <taxon>Hexapoda</taxon>
        <taxon>Insecta</taxon>
        <taxon>Pterygota</taxon>
        <taxon>Neoptera</taxon>
        <taxon>Endopterygota</taxon>
        <taxon>Coleoptera</taxon>
        <taxon>Polyphaga</taxon>
        <taxon>Cucujiformia</taxon>
        <taxon>Chrysomeloidea</taxon>
        <taxon>Chrysomelidae</taxon>
        <taxon>Bruchinae</taxon>
        <taxon>Bruchini</taxon>
        <taxon>Acanthoscelides</taxon>
    </lineage>
</organism>
<feature type="transmembrane region" description="Helical" evidence="8">
    <location>
        <begin position="202"/>
        <end position="223"/>
    </location>
</feature>
<evidence type="ECO:0000256" key="6">
    <source>
        <dbReference type="ARBA" id="ARBA00023170"/>
    </source>
</evidence>
<evidence type="ECO:0000256" key="1">
    <source>
        <dbReference type="ARBA" id="ARBA00004651"/>
    </source>
</evidence>
<evidence type="ECO:0000256" key="5">
    <source>
        <dbReference type="ARBA" id="ARBA00023136"/>
    </source>
</evidence>
<keyword evidence="2" id="KW-1003">Cell membrane</keyword>
<evidence type="ECO:0000256" key="8">
    <source>
        <dbReference type="SAM" id="Phobius"/>
    </source>
</evidence>
<dbReference type="GO" id="GO:0005886">
    <property type="term" value="C:plasma membrane"/>
    <property type="evidence" value="ECO:0007669"/>
    <property type="project" value="UniProtKB-SubCell"/>
</dbReference>
<dbReference type="AlphaFoldDB" id="A0A9P0P079"/>
<keyword evidence="7" id="KW-0325">Glycoprotein</keyword>
<keyword evidence="5 8" id="KW-0472">Membrane</keyword>
<evidence type="ECO:0000256" key="7">
    <source>
        <dbReference type="ARBA" id="ARBA00023180"/>
    </source>
</evidence>
<name>A0A9P0P079_ACAOB</name>
<evidence type="ECO:0000313" key="10">
    <source>
        <dbReference type="Proteomes" id="UP001152888"/>
    </source>
</evidence>
<protein>
    <submittedName>
        <fullName evidence="9">Uncharacterized protein</fullName>
    </submittedName>
</protein>
<gene>
    <name evidence="9" type="ORF">ACAOBT_LOCUS5273</name>
</gene>
<evidence type="ECO:0000313" key="9">
    <source>
        <dbReference type="EMBL" id="CAH1963569.1"/>
    </source>
</evidence>
<evidence type="ECO:0000256" key="2">
    <source>
        <dbReference type="ARBA" id="ARBA00022475"/>
    </source>
</evidence>
<dbReference type="EMBL" id="CAKOFQ010006708">
    <property type="protein sequence ID" value="CAH1963569.1"/>
    <property type="molecule type" value="Genomic_DNA"/>
</dbReference>
<feature type="transmembrane region" description="Helical" evidence="8">
    <location>
        <begin position="12"/>
        <end position="35"/>
    </location>
</feature>
<keyword evidence="10" id="KW-1185">Reference proteome</keyword>
<dbReference type="PANTHER" id="PTHR42643:SF24">
    <property type="entry name" value="IONOTROPIC RECEPTOR 60A"/>
    <property type="match status" value="1"/>
</dbReference>
<evidence type="ECO:0000256" key="4">
    <source>
        <dbReference type="ARBA" id="ARBA00022989"/>
    </source>
</evidence>
<sequence>MLPKITKLILAKWWLVTNILVNVFFKVLLSAYLLMPYYENWTGVDDLLDRDFRFVASHDDYRFLTHSCTRPTKFCIEFPKRATAVSDICDTFREFRAPKVAMIIERTSFMHLVKINRCKLPLSFYMFVTYFPLEVGAGYQSPMFRKNSPYIEKFSSVVQRMVESGISQYWMRPSDSGTKVFDVDLVWFISHPRDLGNFKSSFCILIIGLILSGLVFICEIMSVKFKLNKLTIFWNETVKKIKC</sequence>
<keyword evidence="6" id="KW-0675">Receptor</keyword>
<dbReference type="PANTHER" id="PTHR42643">
    <property type="entry name" value="IONOTROPIC RECEPTOR 20A-RELATED"/>
    <property type="match status" value="1"/>
</dbReference>
<dbReference type="InterPro" id="IPR052192">
    <property type="entry name" value="Insect_Ionotropic_Sensory_Rcpt"/>
</dbReference>
<proteinExistence type="predicted"/>